<keyword evidence="2" id="KW-1185">Reference proteome</keyword>
<reference evidence="1 2" key="1">
    <citation type="journal article" date="2013" name="Appl. Environ. Microbiol.">
        <title>The genome of the alga-associated marine flavobacterium Formosa agariphila KMM 3901T reveals a broad potential for degradation of algal polysaccharides.</title>
        <authorList>
            <person name="Mann A.J."/>
            <person name="Hahnke R.L."/>
            <person name="Huang S."/>
            <person name="Werner J."/>
            <person name="Xing P."/>
            <person name="Barbeyron T."/>
            <person name="Huettel B."/>
            <person name="Stueber K."/>
            <person name="Reinhardt R."/>
            <person name="Harder J."/>
            <person name="Gloeckner F.O."/>
            <person name="Amann R.I."/>
            <person name="Teeling H."/>
        </authorList>
    </citation>
    <scope>NUCLEOTIDE SEQUENCE [LARGE SCALE GENOMIC DNA]</scope>
    <source>
        <strain evidence="2">DSM 15362 / KCTC 12365 / LMG 23005 / KMM 3901</strain>
    </source>
</reference>
<sequence>MSILSSLFGINTATDDAITVLNANQFRTAVQHKNVQLVDVRTARE</sequence>
<accession>T2KM03</accession>
<evidence type="ECO:0000313" key="2">
    <source>
        <dbReference type="Proteomes" id="UP000016160"/>
    </source>
</evidence>
<organism evidence="1 2">
    <name type="scientific">Formosa agariphila (strain DSM 15362 / KCTC 12365 / LMG 23005 / KMM 3901 / M-2Alg 35-1)</name>
    <dbReference type="NCBI Taxonomy" id="1347342"/>
    <lineage>
        <taxon>Bacteria</taxon>
        <taxon>Pseudomonadati</taxon>
        <taxon>Bacteroidota</taxon>
        <taxon>Flavobacteriia</taxon>
        <taxon>Flavobacteriales</taxon>
        <taxon>Flavobacteriaceae</taxon>
        <taxon>Formosa</taxon>
    </lineage>
</organism>
<proteinExistence type="predicted"/>
<dbReference type="AlphaFoldDB" id="T2KM03"/>
<protein>
    <submittedName>
        <fullName evidence="1">Uncharacterized protein</fullName>
    </submittedName>
</protein>
<dbReference type="HOGENOM" id="CLU_3200126_0_0_10"/>
<dbReference type="EMBL" id="HG315671">
    <property type="protein sequence ID" value="CDF79461.1"/>
    <property type="molecule type" value="Genomic_DNA"/>
</dbReference>
<name>T2KM03_FORAG</name>
<dbReference type="STRING" id="1347342.BN863_17490"/>
<dbReference type="Proteomes" id="UP000016160">
    <property type="component" value="Chromosome"/>
</dbReference>
<dbReference type="PATRIC" id="fig|1347342.6.peg.1754"/>
<dbReference type="RefSeq" id="WP_316930384.1">
    <property type="nucleotide sequence ID" value="NZ_HG315671.1"/>
</dbReference>
<gene>
    <name evidence="1" type="ORF">BN863_17490</name>
</gene>
<evidence type="ECO:0000313" key="1">
    <source>
        <dbReference type="EMBL" id="CDF79461.1"/>
    </source>
</evidence>